<dbReference type="InterPro" id="IPR006675">
    <property type="entry name" value="HDIG_dom"/>
</dbReference>
<comment type="caution">
    <text evidence="2">The sequence shown here is derived from an EMBL/GenBank/DDBJ whole genome shotgun (WGS) entry which is preliminary data.</text>
</comment>
<dbReference type="SMART" id="SM00471">
    <property type="entry name" value="HDc"/>
    <property type="match status" value="1"/>
</dbReference>
<dbReference type="InterPro" id="IPR003607">
    <property type="entry name" value="HD/PDEase_dom"/>
</dbReference>
<dbReference type="PROSITE" id="PS51831">
    <property type="entry name" value="HD"/>
    <property type="match status" value="1"/>
</dbReference>
<reference evidence="2 3" key="1">
    <citation type="submission" date="2015-07" db="EMBL/GenBank/DDBJ databases">
        <title>Draft genome of Bellilinea caldifistulae DSM 17877.</title>
        <authorList>
            <person name="Hemp J."/>
            <person name="Ward L.M."/>
            <person name="Pace L.A."/>
            <person name="Fischer W.W."/>
        </authorList>
    </citation>
    <scope>NUCLEOTIDE SEQUENCE [LARGE SCALE GENOMIC DNA]</scope>
    <source>
        <strain evidence="2 3">GOMI-1</strain>
    </source>
</reference>
<dbReference type="Gene3D" id="1.10.3210.50">
    <property type="match status" value="1"/>
</dbReference>
<proteinExistence type="predicted"/>
<gene>
    <name evidence="2" type="ORF">AC812_00320</name>
</gene>
<dbReference type="AlphaFoldDB" id="A0A0P6XQ69"/>
<dbReference type="NCBIfam" id="TIGR00277">
    <property type="entry name" value="HDIG"/>
    <property type="match status" value="1"/>
</dbReference>
<name>A0A0P6XQ69_9CHLR</name>
<evidence type="ECO:0000259" key="1">
    <source>
        <dbReference type="PROSITE" id="PS51831"/>
    </source>
</evidence>
<dbReference type="Proteomes" id="UP000050514">
    <property type="component" value="Unassembled WGS sequence"/>
</dbReference>
<organism evidence="2 3">
    <name type="scientific">Bellilinea caldifistulae</name>
    <dbReference type="NCBI Taxonomy" id="360411"/>
    <lineage>
        <taxon>Bacteria</taxon>
        <taxon>Bacillati</taxon>
        <taxon>Chloroflexota</taxon>
        <taxon>Anaerolineae</taxon>
        <taxon>Anaerolineales</taxon>
        <taxon>Anaerolineaceae</taxon>
        <taxon>Bellilinea</taxon>
    </lineage>
</organism>
<keyword evidence="3" id="KW-1185">Reference proteome</keyword>
<dbReference type="PANTHER" id="PTHR33594:SF1">
    <property type="entry name" value="HD_PDEASE DOMAIN-CONTAINING PROTEIN"/>
    <property type="match status" value="1"/>
</dbReference>
<dbReference type="SUPFAM" id="SSF109604">
    <property type="entry name" value="HD-domain/PDEase-like"/>
    <property type="match status" value="1"/>
</dbReference>
<dbReference type="OrthoDB" id="9797344at2"/>
<protein>
    <recommendedName>
        <fullName evidence="1">HD domain-containing protein</fullName>
    </recommendedName>
</protein>
<dbReference type="CDD" id="cd00077">
    <property type="entry name" value="HDc"/>
    <property type="match status" value="1"/>
</dbReference>
<feature type="domain" description="HD" evidence="1">
    <location>
        <begin position="20"/>
        <end position="125"/>
    </location>
</feature>
<dbReference type="EMBL" id="LGHJ01000002">
    <property type="protein sequence ID" value="KPL78891.1"/>
    <property type="molecule type" value="Genomic_DNA"/>
</dbReference>
<dbReference type="InterPro" id="IPR006674">
    <property type="entry name" value="HD_domain"/>
</dbReference>
<evidence type="ECO:0000313" key="2">
    <source>
        <dbReference type="EMBL" id="KPL78891.1"/>
    </source>
</evidence>
<dbReference type="STRING" id="360411.AC812_00320"/>
<evidence type="ECO:0000313" key="3">
    <source>
        <dbReference type="Proteomes" id="UP000050514"/>
    </source>
</evidence>
<accession>A0A0P6XQ69</accession>
<dbReference type="PANTHER" id="PTHR33594">
    <property type="entry name" value="SUPERFAMILY HYDROLASE, PUTATIVE (AFU_ORTHOLOGUE AFUA_1G03035)-RELATED"/>
    <property type="match status" value="1"/>
</dbReference>
<dbReference type="RefSeq" id="WP_061913026.1">
    <property type="nucleotide sequence ID" value="NZ_DF967971.1"/>
</dbReference>
<dbReference type="Pfam" id="PF01966">
    <property type="entry name" value="HD"/>
    <property type="match status" value="1"/>
</dbReference>
<sequence>MTLDLAAARKWYPLNDPVHGFDHIERVYHMAERLAQAEGADLEIVRAAALLHDIEGSHPGEQNRADHHHQSAEIAAEILRREGWAEERIAAVQHCIRAHRYRDQREPPATLEAKVLFDADKLDVLGAIGVVRVLGYAQQNGQPAYAPPSARFLETGEKEPAEPHSAYHEFLYKLRRVKERLFTPAARRIAEERHAYLEGFFTRLMGEIHGDF</sequence>